<dbReference type="Proteomes" id="UP001164539">
    <property type="component" value="Chromosome 3"/>
</dbReference>
<organism evidence="1 2">
    <name type="scientific">Melia azedarach</name>
    <name type="common">Chinaberry tree</name>
    <dbReference type="NCBI Taxonomy" id="155640"/>
    <lineage>
        <taxon>Eukaryota</taxon>
        <taxon>Viridiplantae</taxon>
        <taxon>Streptophyta</taxon>
        <taxon>Embryophyta</taxon>
        <taxon>Tracheophyta</taxon>
        <taxon>Spermatophyta</taxon>
        <taxon>Magnoliopsida</taxon>
        <taxon>eudicotyledons</taxon>
        <taxon>Gunneridae</taxon>
        <taxon>Pentapetalae</taxon>
        <taxon>rosids</taxon>
        <taxon>malvids</taxon>
        <taxon>Sapindales</taxon>
        <taxon>Meliaceae</taxon>
        <taxon>Melia</taxon>
    </lineage>
</organism>
<keyword evidence="2" id="KW-1185">Reference proteome</keyword>
<evidence type="ECO:0000313" key="2">
    <source>
        <dbReference type="Proteomes" id="UP001164539"/>
    </source>
</evidence>
<protein>
    <submittedName>
        <fullName evidence="1">Disease resistance protein (TIR-NBS-LRR class) family</fullName>
    </submittedName>
</protein>
<reference evidence="1 2" key="1">
    <citation type="journal article" date="2023" name="Science">
        <title>Complex scaffold remodeling in plant triterpene biosynthesis.</title>
        <authorList>
            <person name="De La Pena R."/>
            <person name="Hodgson H."/>
            <person name="Liu J.C."/>
            <person name="Stephenson M.J."/>
            <person name="Martin A.C."/>
            <person name="Owen C."/>
            <person name="Harkess A."/>
            <person name="Leebens-Mack J."/>
            <person name="Jimenez L.E."/>
            <person name="Osbourn A."/>
            <person name="Sattely E.S."/>
        </authorList>
    </citation>
    <scope>NUCLEOTIDE SEQUENCE [LARGE SCALE GENOMIC DNA]</scope>
    <source>
        <strain evidence="2">cv. JPN11</strain>
        <tissue evidence="1">Leaf</tissue>
    </source>
</reference>
<gene>
    <name evidence="1" type="ORF">OWV82_007063</name>
</gene>
<accession>A0ACC1YL17</accession>
<dbReference type="EMBL" id="CM051396">
    <property type="protein sequence ID" value="KAJ4723728.1"/>
    <property type="molecule type" value="Genomic_DNA"/>
</dbReference>
<comment type="caution">
    <text evidence="1">The sequence shown here is derived from an EMBL/GenBank/DDBJ whole genome shotgun (WGS) entry which is preliminary data.</text>
</comment>
<evidence type="ECO:0000313" key="1">
    <source>
        <dbReference type="EMBL" id="KAJ4723728.1"/>
    </source>
</evidence>
<proteinExistence type="predicted"/>
<sequence>MANVREKSKKLGLENLQKEILSHLLEENIEVGGPNIPKYIKDKLRSKRIFIVLDDVNKIWQLEYLAGGLDRFGLGSRVIITTRDKEVLDKFRVDRVYQVEQLNNDEALEHFSNFAFSEKQCLEDLMAFSWKVMDFAKGNPLVLKVLGSFFYEKSTPEWEKALGYLKQIPDDDTYSILKLSYDELNRKLQNIFFDIACFFNGDEQDRLTSFLDDPYLRDNGLDILVCKSLVTISNNKLKMHDLLQEMGRQIVYRESEEDPKRRSRLWDHKDILHVLTKNKGTNLIKGIFLDLSKISDHVDLDPKVFENMPNLKLLKFYDSNDDSYNLHKSYEAYFYNLHMRYKMHLPQGLDYLPDELRYLHWHGYPLKTLPMRFNPENLVELNLPYSKIEWLWHTKKKAYELKSIDLHCSLYFNRIPDPSEIPKLERLNLWNCTKLSCILSSIQNFNNLGRLSLAGCRSLRCFPLDIHFSSPISIDLSDCVNLTKFPQISGNVRQLNLCSTAIEEVPSSVESLTYLRSLILCYCKRLKILSTSICKLKFLCELDLGWCSKLESSPEILEKMGSLEDIGLECTKIRELPSSIENAKGLRFLTFDNCSELDTLCCIDGGGSGISTLHRIEYLSFSKLRDLVLPPLSGLSSLRWLLIDDCGITEIPQDIGCLSSLEWLVLAENDLVSLPTSIKQLSRLRLLGLSNCSMLESLPDLPPRPFSLYAVNCKQLQYVRELPRRLEEDLDASMVEILTKQFRYYRNIDVLNTVLNFGNCMKLNNILADSQLKIQHAAVAYLRLRRLFKGDDQEEEEDTYTSRQLVFSIICPGSGIPEWFSNKSLGSSIQLCCAGNFIGFAVCVVIAPTEVLHGRKLGVAQVGCDYRFEITKAFSQSTCVDGRLAFRNSNCPGLNLDSDFTFDSDHVYLGFRSRSDDRLPDGDHLTTISAKFWIVDAEVVKVKCCGLCPIYANRIETRPNASTVNMVPPTEEECRKLYVDAHDEAGTSGATIESGSIDRLDEEEITTPQQHSSFLPHIFCKTRNLVVAGGLAALAFGVYFYTKRAVGGKNELQVSNLKSKKTSKSLEESHP</sequence>
<name>A0ACC1YL17_MELAZ</name>